<reference evidence="3" key="1">
    <citation type="journal article" date="2015" name="BMC Genomics">
        <title>Genomic and transcriptomic analysis of the endophytic fungus Pestalotiopsis fici reveals its lifestyle and high potential for synthesis of natural products.</title>
        <authorList>
            <person name="Wang X."/>
            <person name="Zhang X."/>
            <person name="Liu L."/>
            <person name="Xiang M."/>
            <person name="Wang W."/>
            <person name="Sun X."/>
            <person name="Che Y."/>
            <person name="Guo L."/>
            <person name="Liu G."/>
            <person name="Guo L."/>
            <person name="Wang C."/>
            <person name="Yin W.B."/>
            <person name="Stadler M."/>
            <person name="Zhang X."/>
            <person name="Liu X."/>
        </authorList>
    </citation>
    <scope>NUCLEOTIDE SEQUENCE [LARGE SCALE GENOMIC DNA]</scope>
    <source>
        <strain evidence="3">W106-1 / CGMCC3.15140</strain>
    </source>
</reference>
<protein>
    <submittedName>
        <fullName evidence="2">Uncharacterized protein</fullName>
    </submittedName>
</protein>
<feature type="compositionally biased region" description="Basic and acidic residues" evidence="1">
    <location>
        <begin position="62"/>
        <end position="99"/>
    </location>
</feature>
<gene>
    <name evidence="2" type="ORF">PFICI_02116</name>
</gene>
<feature type="compositionally biased region" description="Basic and acidic residues" evidence="1">
    <location>
        <begin position="30"/>
        <end position="47"/>
    </location>
</feature>
<dbReference type="InParanoid" id="W3XFV2"/>
<evidence type="ECO:0000256" key="1">
    <source>
        <dbReference type="SAM" id="MobiDB-lite"/>
    </source>
</evidence>
<name>W3XFV2_PESFW</name>
<evidence type="ECO:0000313" key="2">
    <source>
        <dbReference type="EMBL" id="ETS84091.1"/>
    </source>
</evidence>
<evidence type="ECO:0000313" key="3">
    <source>
        <dbReference type="Proteomes" id="UP000030651"/>
    </source>
</evidence>
<dbReference type="HOGENOM" id="CLU_1441515_0_0_1"/>
<dbReference type="RefSeq" id="XP_007828888.1">
    <property type="nucleotide sequence ID" value="XM_007830697.1"/>
</dbReference>
<organism evidence="2 3">
    <name type="scientific">Pestalotiopsis fici (strain W106-1 / CGMCC3.15140)</name>
    <dbReference type="NCBI Taxonomy" id="1229662"/>
    <lineage>
        <taxon>Eukaryota</taxon>
        <taxon>Fungi</taxon>
        <taxon>Dikarya</taxon>
        <taxon>Ascomycota</taxon>
        <taxon>Pezizomycotina</taxon>
        <taxon>Sordariomycetes</taxon>
        <taxon>Xylariomycetidae</taxon>
        <taxon>Amphisphaeriales</taxon>
        <taxon>Sporocadaceae</taxon>
        <taxon>Pestalotiopsis</taxon>
    </lineage>
</organism>
<keyword evidence="3" id="KW-1185">Reference proteome</keyword>
<sequence length="188" mass="21852">MDAEISSMSEEELEELRKIIFFMTLRADSENEVHESNQDGASEHVQPDNDVSMQDENGIQDMTRDEVAMRESSDNRDAIKEFLEPKTRLQPDKASETDASHIVVENPSDNLKKTREQVFDNLMLYHSNHARYAAFKSYCRDLSDEEAFDLLLEWKDRDMSQEKRGAMFYLLLDFIDPPQFGNNDDEEG</sequence>
<dbReference type="KEGG" id="pfy:PFICI_02116"/>
<dbReference type="Proteomes" id="UP000030651">
    <property type="component" value="Unassembled WGS sequence"/>
</dbReference>
<dbReference type="EMBL" id="KI912110">
    <property type="protein sequence ID" value="ETS84091.1"/>
    <property type="molecule type" value="Genomic_DNA"/>
</dbReference>
<accession>W3XFV2</accession>
<feature type="region of interest" description="Disordered" evidence="1">
    <location>
        <begin position="30"/>
        <end position="108"/>
    </location>
</feature>
<dbReference type="GeneID" id="19267129"/>
<dbReference type="AlphaFoldDB" id="W3XFV2"/>
<proteinExistence type="predicted"/>